<gene>
    <name evidence="1" type="ORF">C9I88_02860</name>
</gene>
<protein>
    <submittedName>
        <fullName evidence="1">Uncharacterized protein</fullName>
    </submittedName>
</protein>
<dbReference type="InterPro" id="IPR059206">
    <property type="entry name" value="Sll1717-like"/>
</dbReference>
<name>A0A2T3MQ45_9GAMM</name>
<comment type="caution">
    <text evidence="1">The sequence shown here is derived from an EMBL/GenBank/DDBJ whole genome shotgun (WGS) entry which is preliminary data.</text>
</comment>
<dbReference type="AlphaFoldDB" id="A0A2T3MQ45"/>
<evidence type="ECO:0000313" key="2">
    <source>
        <dbReference type="Proteomes" id="UP000241954"/>
    </source>
</evidence>
<accession>A0A2T3MQ45</accession>
<dbReference type="SUPFAM" id="SSF52540">
    <property type="entry name" value="P-loop containing nucleoside triphosphate hydrolases"/>
    <property type="match status" value="1"/>
</dbReference>
<organism evidence="1 2">
    <name type="scientific">Photobacterium iliopiscarium</name>
    <dbReference type="NCBI Taxonomy" id="56192"/>
    <lineage>
        <taxon>Bacteria</taxon>
        <taxon>Pseudomonadati</taxon>
        <taxon>Pseudomonadota</taxon>
        <taxon>Gammaproteobacteria</taxon>
        <taxon>Vibrionales</taxon>
        <taxon>Vibrionaceae</taxon>
        <taxon>Photobacterium</taxon>
    </lineage>
</organism>
<reference evidence="1 2" key="1">
    <citation type="submission" date="2018-01" db="EMBL/GenBank/DDBJ databases">
        <title>Whole genome sequencing of Histamine producing bacteria.</title>
        <authorList>
            <person name="Butler K."/>
        </authorList>
    </citation>
    <scope>NUCLEOTIDE SEQUENCE [LARGE SCALE GENOMIC DNA]</scope>
    <source>
        <strain evidence="1 2">NCIMB 13481</strain>
    </source>
</reference>
<dbReference type="Proteomes" id="UP000241954">
    <property type="component" value="Unassembled WGS sequence"/>
</dbReference>
<dbReference type="InterPro" id="IPR027417">
    <property type="entry name" value="P-loop_NTPase"/>
</dbReference>
<dbReference type="EMBL" id="PYLW01000002">
    <property type="protein sequence ID" value="PSV99137.1"/>
    <property type="molecule type" value="Genomic_DNA"/>
</dbReference>
<sequence length="501" mass="58550">MRPKLGELNFGHVYAANEVREREDFEKYFYDLNSITDSIINKKLINVVLGRKGTGKTLLAHYLAKSLTTEKHISTVESLKDIEFHELYHYGTDEVSSKKYSQLFRWMLLINVSKTLIKHKNSFSEDRHEAVDMLDHFLKCFGFNMRQLQPQKIVEKTTTLSKKASASFFKIIKLGSDDVESSKEERRTYIDCIEELEDFIVNLLVDSNIRFTVFYDDLDIRFENSNAYKDGILSYLSASSELNYRFIDEKIESKIVTLFRADIFDVLSAPNLNQILEGNAISLNWDAHSTYETEIFPMVIHKIRPYLKGKLKAKSSDSIFDEMVDNKICNEPSRAYILHRSLGRPRDVIKMLSLVSSRYPSCDKFNSHLFKAIESDYSKYLLKEIKNEMIGHFNQTQIDYIFRIVTRVQKRCFTKYAILSFFEEEMLIEHKLSVDRILHGLFKVGAICHLKKNSVQGGSDQRYHSYLTEDYQLLIDDSTQFEIHLGLWNVLQIKPPTNRFH</sequence>
<dbReference type="NCBIfam" id="NF047389">
    <property type="entry name" value="ATPase_Sll1717"/>
    <property type="match status" value="1"/>
</dbReference>
<dbReference type="RefSeq" id="WP_107236690.1">
    <property type="nucleotide sequence ID" value="NZ_PYLW01000002.1"/>
</dbReference>
<evidence type="ECO:0000313" key="1">
    <source>
        <dbReference type="EMBL" id="PSV99137.1"/>
    </source>
</evidence>
<proteinExistence type="predicted"/>